<dbReference type="Gene3D" id="6.10.30.10">
    <property type="match status" value="1"/>
</dbReference>
<protein>
    <recommendedName>
        <fullName evidence="7">3-ketoacyl-CoA thiolase</fullName>
    </recommendedName>
</protein>
<dbReference type="InterPro" id="IPR002878">
    <property type="entry name" value="ChsH2_C"/>
</dbReference>
<dbReference type="InterPro" id="IPR016039">
    <property type="entry name" value="Thiolase-like"/>
</dbReference>
<evidence type="ECO:0000313" key="5">
    <source>
        <dbReference type="EMBL" id="MQY26204.1"/>
    </source>
</evidence>
<evidence type="ECO:0008006" key="7">
    <source>
        <dbReference type="Google" id="ProtNLM"/>
    </source>
</evidence>
<feature type="domain" description="ChsH2 C-terminal OB-fold" evidence="2">
    <location>
        <begin position="61"/>
        <end position="124"/>
    </location>
</feature>
<dbReference type="OrthoDB" id="9785768at2"/>
<dbReference type="AlphaFoldDB" id="A0A7K0DN02"/>
<evidence type="ECO:0000259" key="2">
    <source>
        <dbReference type="Pfam" id="PF01796"/>
    </source>
</evidence>
<dbReference type="CDD" id="cd00829">
    <property type="entry name" value="SCP-x_thiolase"/>
    <property type="match status" value="1"/>
</dbReference>
<dbReference type="PANTHER" id="PTHR42870:SF1">
    <property type="entry name" value="NON-SPECIFIC LIPID-TRANSFER PROTEIN-LIKE 2"/>
    <property type="match status" value="1"/>
</dbReference>
<dbReference type="InterPro" id="IPR012340">
    <property type="entry name" value="NA-bd_OB-fold"/>
</dbReference>
<dbReference type="Pfam" id="PF22691">
    <property type="entry name" value="Thiolase_C_1"/>
    <property type="match status" value="1"/>
</dbReference>
<organism evidence="5 6">
    <name type="scientific">Nocardia aurantia</name>
    <dbReference type="NCBI Taxonomy" id="2585199"/>
    <lineage>
        <taxon>Bacteria</taxon>
        <taxon>Bacillati</taxon>
        <taxon>Actinomycetota</taxon>
        <taxon>Actinomycetes</taxon>
        <taxon>Mycobacteriales</taxon>
        <taxon>Nocardiaceae</taxon>
        <taxon>Nocardia</taxon>
    </lineage>
</organism>
<gene>
    <name evidence="5" type="ORF">NRB56_17660</name>
</gene>
<sequence length="598" mass="62732">MDAIDATTGIPPAVTEETEPFWAAAAEGRLVVERCASCGAETFPPRGICHHCRGRDLAITEITGPGEVYSYTVDHQRWLPDLPVPYAMVLVEFPDHPGVRVGGRLRGCAPEDAAIGMPVEIGFQPGPGGFHIPSFVYTGGAPANAPVDDGPGGDSGTTGTWQAPPEPTTVAATGTPEAAATVPGSAGRTPIRPAGDTLRRTPGAGLGTELFEHKVVISGVGQSAIGRQVDRSGFQLTLDAIIAAVADAGLTLDDIDGLAMYPGGGVANLPGYSNGSLYEIQDALRLRTTWRQGLVEGMSLPFYGPAQAVATGAARHVVIWRTVKEGSAARNAGGRPAYGSTKPVAEGPNAWLLPIGMLSPVCQIAPYATRYMHEYGVTREQLAWLPVTQRAHAALNPDAVYRSPLTVEDYLAARVISSPICLFDCDVPADGATAIVVSAAETARDLRAPVRIEAMAGVVDGRPSWEQWEDMGRVGHGTAAELWARTDLRPADVDVAELYDGFTIEAVWWLEAMGFCGVGEAGSFVEGGKRIALDGELPLNTWGGQLSGGRLHAGFGHTAEAVRQLRGEAGERQVRDARVAAVTNVGGIEAGAALLTTW</sequence>
<accession>A0A7K0DN02</accession>
<dbReference type="GO" id="GO:0016746">
    <property type="term" value="F:acyltransferase activity"/>
    <property type="evidence" value="ECO:0007669"/>
    <property type="project" value="InterPro"/>
</dbReference>
<dbReference type="RefSeq" id="WP_153340165.1">
    <property type="nucleotide sequence ID" value="NZ_WEGI01000003.1"/>
</dbReference>
<feature type="domain" description="Thiolase C-terminal" evidence="4">
    <location>
        <begin position="483"/>
        <end position="590"/>
    </location>
</feature>
<feature type="region of interest" description="Disordered" evidence="1">
    <location>
        <begin position="142"/>
        <end position="197"/>
    </location>
</feature>
<keyword evidence="6" id="KW-1185">Reference proteome</keyword>
<name>A0A7K0DN02_9NOCA</name>
<dbReference type="Pfam" id="PF01796">
    <property type="entry name" value="OB_ChsH2_C"/>
    <property type="match status" value="1"/>
</dbReference>
<dbReference type="Proteomes" id="UP000431401">
    <property type="component" value="Unassembled WGS sequence"/>
</dbReference>
<evidence type="ECO:0000256" key="1">
    <source>
        <dbReference type="SAM" id="MobiDB-lite"/>
    </source>
</evidence>
<dbReference type="Gene3D" id="3.40.47.10">
    <property type="match status" value="1"/>
</dbReference>
<evidence type="ECO:0000313" key="6">
    <source>
        <dbReference type="Proteomes" id="UP000431401"/>
    </source>
</evidence>
<dbReference type="PANTHER" id="PTHR42870">
    <property type="entry name" value="ACETYL-COA C-ACETYLTRANSFERASE"/>
    <property type="match status" value="1"/>
</dbReference>
<evidence type="ECO:0000259" key="4">
    <source>
        <dbReference type="Pfam" id="PF22691"/>
    </source>
</evidence>
<reference evidence="5 6" key="1">
    <citation type="submission" date="2019-10" db="EMBL/GenBank/DDBJ databases">
        <title>Nocardia macrotermitis sp. nov. and Nocardia aurantia sp. nov., isolated from the gut of fungus growing-termite Macrotermes natalensis.</title>
        <authorList>
            <person name="Benndorf R."/>
            <person name="Schwitalla J."/>
            <person name="Martin K."/>
            <person name="De Beer W."/>
            <person name="Kaster A.-K."/>
            <person name="Vollmers J."/>
            <person name="Poulsen M."/>
            <person name="Beemelmanns C."/>
        </authorList>
    </citation>
    <scope>NUCLEOTIDE SEQUENCE [LARGE SCALE GENOMIC DNA]</scope>
    <source>
        <strain evidence="5 6">RB56</strain>
    </source>
</reference>
<evidence type="ECO:0000259" key="3">
    <source>
        <dbReference type="Pfam" id="PF12172"/>
    </source>
</evidence>
<feature type="domain" description="ChsH2 rubredoxin-like zinc ribbon" evidence="3">
    <location>
        <begin position="22"/>
        <end position="57"/>
    </location>
</feature>
<dbReference type="SUPFAM" id="SSF53901">
    <property type="entry name" value="Thiolase-like"/>
    <property type="match status" value="2"/>
</dbReference>
<comment type="caution">
    <text evidence="5">The sequence shown here is derived from an EMBL/GenBank/DDBJ whole genome shotgun (WGS) entry which is preliminary data.</text>
</comment>
<proteinExistence type="predicted"/>
<dbReference type="InterPro" id="IPR022002">
    <property type="entry name" value="ChsH2_Znr"/>
</dbReference>
<dbReference type="Pfam" id="PF12172">
    <property type="entry name" value="zf-ChsH2"/>
    <property type="match status" value="1"/>
</dbReference>
<dbReference type="SUPFAM" id="SSF50249">
    <property type="entry name" value="Nucleic acid-binding proteins"/>
    <property type="match status" value="1"/>
</dbReference>
<dbReference type="EMBL" id="WEGI01000003">
    <property type="protein sequence ID" value="MQY26204.1"/>
    <property type="molecule type" value="Genomic_DNA"/>
</dbReference>
<dbReference type="InterPro" id="IPR055140">
    <property type="entry name" value="Thiolase_C_2"/>
</dbReference>